<accession>A0A3A5KS08</accession>
<keyword evidence="3" id="KW-0732">Signal</keyword>
<evidence type="ECO:0000256" key="3">
    <source>
        <dbReference type="ARBA" id="ARBA00022729"/>
    </source>
</evidence>
<evidence type="ECO:0000259" key="6">
    <source>
        <dbReference type="SMART" id="SM00079"/>
    </source>
</evidence>
<dbReference type="SMART" id="SM00079">
    <property type="entry name" value="PBPe"/>
    <property type="match status" value="1"/>
</dbReference>
<dbReference type="Gene3D" id="3.40.190.10">
    <property type="entry name" value="Periplasmic binding protein-like II"/>
    <property type="match status" value="2"/>
</dbReference>
<feature type="domain" description="Ionotropic glutamate receptor C-terminal" evidence="6">
    <location>
        <begin position="46"/>
        <end position="266"/>
    </location>
</feature>
<keyword evidence="8" id="KW-1185">Reference proteome</keyword>
<comment type="subcellular location">
    <subcellularLocation>
        <location evidence="1">Cell envelope</location>
    </subcellularLocation>
</comment>
<dbReference type="Proteomes" id="UP000272706">
    <property type="component" value="Unassembled WGS sequence"/>
</dbReference>
<comment type="caution">
    <text evidence="7">The sequence shown here is derived from an EMBL/GenBank/DDBJ whole genome shotgun (WGS) entry which is preliminary data.</text>
</comment>
<dbReference type="GO" id="GO:0016020">
    <property type="term" value="C:membrane"/>
    <property type="evidence" value="ECO:0007669"/>
    <property type="project" value="InterPro"/>
</dbReference>
<organism evidence="7 8">
    <name type="scientific">Mesorhizobium waimense</name>
    <dbReference type="NCBI Taxonomy" id="1300307"/>
    <lineage>
        <taxon>Bacteria</taxon>
        <taxon>Pseudomonadati</taxon>
        <taxon>Pseudomonadota</taxon>
        <taxon>Alphaproteobacteria</taxon>
        <taxon>Hyphomicrobiales</taxon>
        <taxon>Phyllobacteriaceae</taxon>
        <taxon>Mesorhizobium</taxon>
    </lineage>
</organism>
<name>A0A3A5KS08_9HYPH</name>
<reference evidence="7 8" key="1">
    <citation type="submission" date="2018-09" db="EMBL/GenBank/DDBJ databases">
        <title>Mesorhizobium carmichaelinearum sp. nov. isolated from Carmichaelinea spp. root nodules in New Zealand.</title>
        <authorList>
            <person name="De Meyer S.E."/>
        </authorList>
    </citation>
    <scope>NUCLEOTIDE SEQUENCE [LARGE SCALE GENOMIC DNA]</scope>
    <source>
        <strain evidence="7 8">ICMP19557</strain>
    </source>
</reference>
<evidence type="ECO:0000256" key="1">
    <source>
        <dbReference type="ARBA" id="ARBA00004196"/>
    </source>
</evidence>
<dbReference type="AlphaFoldDB" id="A0A3A5KS08"/>
<sequence length="278" mass="30297">MSIRGLFTSSPRQRIGSIIFAITLAALSLPKTWAADNPYNLIDAKTISVGTMGDAKPYAFTTADGKFTGFDLEFFLNVVSRMGFKADQVTFTGQEFSALMPSVANERFDVAVAAIGTTAERKKNVDFSEGYLAGYLSVLASDAKITSAEGLAGKRLGVVQGTLQEIYAAKNFKNTDLVKFPDNNSAIAALNNGTVDAHFLDYEAAKQYGERYPALKVAINIPSFDAPAGFVVRKGNDAFREALNKGIHEAMQDGTWKDLYQKWFPGSPMPEQYLPKKN</sequence>
<dbReference type="SMART" id="SM00062">
    <property type="entry name" value="PBPb"/>
    <property type="match status" value="1"/>
</dbReference>
<dbReference type="PANTHER" id="PTHR35936:SF19">
    <property type="entry name" value="AMINO-ACID-BINDING PROTEIN YXEM-RELATED"/>
    <property type="match status" value="1"/>
</dbReference>
<feature type="domain" description="Solute-binding protein family 3/N-terminal" evidence="5">
    <location>
        <begin position="46"/>
        <end position="267"/>
    </location>
</feature>
<dbReference type="OrthoDB" id="9768183at2"/>
<evidence type="ECO:0000256" key="4">
    <source>
        <dbReference type="RuleBase" id="RU003744"/>
    </source>
</evidence>
<protein>
    <submittedName>
        <fullName evidence="7">Amino acid ABC transporter substrate-binding protein</fullName>
    </submittedName>
</protein>
<evidence type="ECO:0000313" key="8">
    <source>
        <dbReference type="Proteomes" id="UP000272706"/>
    </source>
</evidence>
<dbReference type="InterPro" id="IPR001638">
    <property type="entry name" value="Solute-binding_3/MltF_N"/>
</dbReference>
<dbReference type="EMBL" id="QZWZ01000014">
    <property type="protein sequence ID" value="RJT37255.1"/>
    <property type="molecule type" value="Genomic_DNA"/>
</dbReference>
<evidence type="ECO:0000259" key="5">
    <source>
        <dbReference type="SMART" id="SM00062"/>
    </source>
</evidence>
<evidence type="ECO:0000313" key="7">
    <source>
        <dbReference type="EMBL" id="RJT37255.1"/>
    </source>
</evidence>
<dbReference type="PANTHER" id="PTHR35936">
    <property type="entry name" value="MEMBRANE-BOUND LYTIC MUREIN TRANSGLYCOSYLASE F"/>
    <property type="match status" value="1"/>
</dbReference>
<dbReference type="RefSeq" id="WP_120015829.1">
    <property type="nucleotide sequence ID" value="NZ_QZWZ01000014.1"/>
</dbReference>
<dbReference type="Pfam" id="PF00497">
    <property type="entry name" value="SBP_bac_3"/>
    <property type="match status" value="1"/>
</dbReference>
<dbReference type="InterPro" id="IPR001320">
    <property type="entry name" value="Iontro_rcpt_C"/>
</dbReference>
<dbReference type="GO" id="GO:0015276">
    <property type="term" value="F:ligand-gated monoatomic ion channel activity"/>
    <property type="evidence" value="ECO:0007669"/>
    <property type="project" value="InterPro"/>
</dbReference>
<dbReference type="PROSITE" id="PS01039">
    <property type="entry name" value="SBP_BACTERIAL_3"/>
    <property type="match status" value="1"/>
</dbReference>
<evidence type="ECO:0000256" key="2">
    <source>
        <dbReference type="ARBA" id="ARBA00010333"/>
    </source>
</evidence>
<proteinExistence type="inferred from homology"/>
<dbReference type="InterPro" id="IPR018313">
    <property type="entry name" value="SBP_3_CS"/>
</dbReference>
<dbReference type="SUPFAM" id="SSF53850">
    <property type="entry name" value="Periplasmic binding protein-like II"/>
    <property type="match status" value="1"/>
</dbReference>
<dbReference type="GO" id="GO:0030313">
    <property type="term" value="C:cell envelope"/>
    <property type="evidence" value="ECO:0007669"/>
    <property type="project" value="UniProtKB-SubCell"/>
</dbReference>
<comment type="similarity">
    <text evidence="2 4">Belongs to the bacterial solute-binding protein 3 family.</text>
</comment>
<gene>
    <name evidence="7" type="ORF">D3227_18920</name>
</gene>
<dbReference type="CDD" id="cd13530">
    <property type="entry name" value="PBP2_peptides_like"/>
    <property type="match status" value="1"/>
</dbReference>